<reference evidence="2 3" key="1">
    <citation type="submission" date="2023-10" db="EMBL/GenBank/DDBJ databases">
        <title>Draft genome sequence of Xylaria bambusicola isolate GMP-LS, the root and basal stem rot pathogen of sugarcane in Indonesia.</title>
        <authorList>
            <person name="Selvaraj P."/>
            <person name="Muralishankar V."/>
            <person name="Muruganantham S."/>
            <person name="Sp S."/>
            <person name="Haryani S."/>
            <person name="Lau K.J.X."/>
            <person name="Naqvi N.I."/>
        </authorList>
    </citation>
    <scope>NUCLEOTIDE SEQUENCE [LARGE SCALE GENOMIC DNA]</scope>
    <source>
        <strain evidence="2">GMP-LS</strain>
    </source>
</reference>
<keyword evidence="3" id="KW-1185">Reference proteome</keyword>
<keyword evidence="1" id="KW-0472">Membrane</keyword>
<name>A0AAN7UFT9_9PEZI</name>
<dbReference type="AlphaFoldDB" id="A0AAN7UFT9"/>
<organism evidence="2 3">
    <name type="scientific">Xylaria bambusicola</name>
    <dbReference type="NCBI Taxonomy" id="326684"/>
    <lineage>
        <taxon>Eukaryota</taxon>
        <taxon>Fungi</taxon>
        <taxon>Dikarya</taxon>
        <taxon>Ascomycota</taxon>
        <taxon>Pezizomycotina</taxon>
        <taxon>Sordariomycetes</taxon>
        <taxon>Xylariomycetidae</taxon>
        <taxon>Xylariales</taxon>
        <taxon>Xylariaceae</taxon>
        <taxon>Xylaria</taxon>
    </lineage>
</organism>
<gene>
    <name evidence="2" type="ORF">RRF57_003183</name>
</gene>
<feature type="transmembrane region" description="Helical" evidence="1">
    <location>
        <begin position="34"/>
        <end position="54"/>
    </location>
</feature>
<sequence length="165" mass="18601">MFFAIRAILSFTASDEWQARLGHLQLPGKPKMSMASLIVIIILIALRLAGLSLVTRLMCLVWTWASAFDALQAAQIGKVLPIDGWPPIVEVTPGDEMRVRDIDALIGRAVLSLGPCRFEAYQMPSFNQRWIFTIFITHVEPFRLGARITESRTCEIFSSFMFLQV</sequence>
<comment type="caution">
    <text evidence="2">The sequence shown here is derived from an EMBL/GenBank/DDBJ whole genome shotgun (WGS) entry which is preliminary data.</text>
</comment>
<evidence type="ECO:0000256" key="1">
    <source>
        <dbReference type="SAM" id="Phobius"/>
    </source>
</evidence>
<keyword evidence="1" id="KW-1133">Transmembrane helix</keyword>
<dbReference type="EMBL" id="JAWHQM010000005">
    <property type="protein sequence ID" value="KAK5627468.1"/>
    <property type="molecule type" value="Genomic_DNA"/>
</dbReference>
<proteinExistence type="predicted"/>
<protein>
    <submittedName>
        <fullName evidence="2">Uncharacterized protein</fullName>
    </submittedName>
</protein>
<accession>A0AAN7UFT9</accession>
<dbReference type="Proteomes" id="UP001305414">
    <property type="component" value="Unassembled WGS sequence"/>
</dbReference>
<evidence type="ECO:0000313" key="2">
    <source>
        <dbReference type="EMBL" id="KAK5627468.1"/>
    </source>
</evidence>
<keyword evidence="1" id="KW-0812">Transmembrane</keyword>
<evidence type="ECO:0000313" key="3">
    <source>
        <dbReference type="Proteomes" id="UP001305414"/>
    </source>
</evidence>